<dbReference type="KEGG" id="ruv:EC9_45510"/>
<dbReference type="Pfam" id="PF13451">
    <property type="entry name" value="zf_Tbcl"/>
    <property type="match status" value="1"/>
</dbReference>
<gene>
    <name evidence="2" type="ORF">EC9_45510</name>
</gene>
<accession>A0A517M651</accession>
<evidence type="ECO:0000313" key="3">
    <source>
        <dbReference type="Proteomes" id="UP000319557"/>
    </source>
</evidence>
<reference evidence="2 3" key="1">
    <citation type="submission" date="2019-02" db="EMBL/GenBank/DDBJ databases">
        <title>Deep-cultivation of Planctomycetes and their phenomic and genomic characterization uncovers novel biology.</title>
        <authorList>
            <person name="Wiegand S."/>
            <person name="Jogler M."/>
            <person name="Boedeker C."/>
            <person name="Pinto D."/>
            <person name="Vollmers J."/>
            <person name="Rivas-Marin E."/>
            <person name="Kohn T."/>
            <person name="Peeters S.H."/>
            <person name="Heuer A."/>
            <person name="Rast P."/>
            <person name="Oberbeckmann S."/>
            <person name="Bunk B."/>
            <person name="Jeske O."/>
            <person name="Meyerdierks A."/>
            <person name="Storesund J.E."/>
            <person name="Kallscheuer N."/>
            <person name="Luecker S."/>
            <person name="Lage O.M."/>
            <person name="Pohl T."/>
            <person name="Merkel B.J."/>
            <person name="Hornburger P."/>
            <person name="Mueller R.-W."/>
            <person name="Bruemmer F."/>
            <person name="Labrenz M."/>
            <person name="Spormann A.M."/>
            <person name="Op den Camp H."/>
            <person name="Overmann J."/>
            <person name="Amann R."/>
            <person name="Jetten M.S.M."/>
            <person name="Mascher T."/>
            <person name="Medema M.H."/>
            <person name="Devos D.P."/>
            <person name="Kaster A.-K."/>
            <person name="Ovreas L."/>
            <person name="Rohde M."/>
            <person name="Galperin M.Y."/>
            <person name="Jogler C."/>
        </authorList>
    </citation>
    <scope>NUCLEOTIDE SEQUENCE [LARGE SCALE GENOMIC DNA]</scope>
    <source>
        <strain evidence="2 3">EC9</strain>
    </source>
</reference>
<protein>
    <recommendedName>
        <fullName evidence="1">Probable zinc-binding domain-containing protein</fullName>
    </recommendedName>
</protein>
<sequence>MFAAVVFCEPVRWQRPIASVALHPLQTCDRQGYSLLQTGASLEMVTRRVSERFTRRLVYALGYQDGPPTVICPCYARPSFSATSVGLGTIYRSSGVARFVQGGVLPPFRNPPSVSMNRRRQKRRIAEGGLPPGAVAADTTRQVPISSYGSPKTFYVDVAFKCCDCGSDEVWTAKQQKWFYETAKGSLHATAVRCRECRNRLKDAKELQRKQMQSADDATDNG</sequence>
<evidence type="ECO:0000313" key="2">
    <source>
        <dbReference type="EMBL" id="QDS90343.1"/>
    </source>
</evidence>
<evidence type="ECO:0000259" key="1">
    <source>
        <dbReference type="Pfam" id="PF13451"/>
    </source>
</evidence>
<name>A0A517M651_9BACT</name>
<keyword evidence="3" id="KW-1185">Reference proteome</keyword>
<dbReference type="EMBL" id="CP036261">
    <property type="protein sequence ID" value="QDS90343.1"/>
    <property type="molecule type" value="Genomic_DNA"/>
</dbReference>
<dbReference type="Proteomes" id="UP000319557">
    <property type="component" value="Chromosome"/>
</dbReference>
<proteinExistence type="predicted"/>
<dbReference type="AlphaFoldDB" id="A0A517M651"/>
<organism evidence="2 3">
    <name type="scientific">Rosistilla ulvae</name>
    <dbReference type="NCBI Taxonomy" id="1930277"/>
    <lineage>
        <taxon>Bacteria</taxon>
        <taxon>Pseudomonadati</taxon>
        <taxon>Planctomycetota</taxon>
        <taxon>Planctomycetia</taxon>
        <taxon>Pirellulales</taxon>
        <taxon>Pirellulaceae</taxon>
        <taxon>Rosistilla</taxon>
    </lineage>
</organism>
<feature type="domain" description="Probable zinc-binding" evidence="1">
    <location>
        <begin position="157"/>
        <end position="205"/>
    </location>
</feature>
<dbReference type="InterPro" id="IPR025306">
    <property type="entry name" value="Zn-bnd_dom_prob"/>
</dbReference>